<dbReference type="EMBL" id="CAXJRC010000045">
    <property type="protein sequence ID" value="CAL2108607.1"/>
    <property type="molecule type" value="Genomic_DNA"/>
</dbReference>
<evidence type="ECO:0000313" key="2">
    <source>
        <dbReference type="EMBL" id="CAL2108607.1"/>
    </source>
</evidence>
<proteinExistence type="predicted"/>
<dbReference type="SUPFAM" id="SSF53187">
    <property type="entry name" value="Zn-dependent exopeptidases"/>
    <property type="match status" value="1"/>
</dbReference>
<dbReference type="Gene3D" id="3.40.630.10">
    <property type="entry name" value="Zn peptidases"/>
    <property type="match status" value="1"/>
</dbReference>
<dbReference type="PANTHER" id="PTHR12147:SF26">
    <property type="entry name" value="PEPTIDASE M28 DOMAIN-CONTAINING PROTEIN"/>
    <property type="match status" value="1"/>
</dbReference>
<dbReference type="PANTHER" id="PTHR12147">
    <property type="entry name" value="METALLOPEPTIDASE M28 FAMILY MEMBER"/>
    <property type="match status" value="1"/>
</dbReference>
<protein>
    <submittedName>
        <fullName evidence="2">M28 family peptidase</fullName>
    </submittedName>
</protein>
<reference evidence="2 3" key="1">
    <citation type="submission" date="2024-05" db="EMBL/GenBank/DDBJ databases">
        <authorList>
            <person name="Duchaud E."/>
        </authorList>
    </citation>
    <scope>NUCLEOTIDE SEQUENCE [LARGE SCALE GENOMIC DNA]</scope>
    <source>
        <strain evidence="2">Ena-SAMPLE-TAB-13-05-2024-13:56:06:370-140305</strain>
    </source>
</reference>
<organism evidence="2 3">
    <name type="scientific">Tenacibaculum vairaonense</name>
    <dbReference type="NCBI Taxonomy" id="3137860"/>
    <lineage>
        <taxon>Bacteria</taxon>
        <taxon>Pseudomonadati</taxon>
        <taxon>Bacteroidota</taxon>
        <taxon>Flavobacteriia</taxon>
        <taxon>Flavobacteriales</taxon>
        <taxon>Flavobacteriaceae</taxon>
        <taxon>Tenacibaculum</taxon>
    </lineage>
</organism>
<accession>A0ABM9PS17</accession>
<dbReference type="InterPro" id="IPR045175">
    <property type="entry name" value="M28_fam"/>
</dbReference>
<dbReference type="Proteomes" id="UP001497602">
    <property type="component" value="Unassembled WGS sequence"/>
</dbReference>
<dbReference type="CDD" id="cd05660">
    <property type="entry name" value="M28_like_PA"/>
    <property type="match status" value="1"/>
</dbReference>
<dbReference type="InterPro" id="IPR018247">
    <property type="entry name" value="EF_Hand_1_Ca_BS"/>
</dbReference>
<feature type="domain" description="Peptidase M28" evidence="1">
    <location>
        <begin position="116"/>
        <end position="326"/>
    </location>
</feature>
<dbReference type="Pfam" id="PF04389">
    <property type="entry name" value="Peptidase_M28"/>
    <property type="match status" value="1"/>
</dbReference>
<dbReference type="InterPro" id="IPR007484">
    <property type="entry name" value="Peptidase_M28"/>
</dbReference>
<dbReference type="PROSITE" id="PS51257">
    <property type="entry name" value="PROKAR_LIPOPROTEIN"/>
    <property type="match status" value="1"/>
</dbReference>
<dbReference type="PROSITE" id="PS00018">
    <property type="entry name" value="EF_HAND_1"/>
    <property type="match status" value="1"/>
</dbReference>
<dbReference type="RefSeq" id="WP_348707278.1">
    <property type="nucleotide sequence ID" value="NZ_CAXIYA010000040.1"/>
</dbReference>
<keyword evidence="3" id="KW-1185">Reference proteome</keyword>
<comment type="caution">
    <text evidence="2">The sequence shown here is derived from an EMBL/GenBank/DDBJ whole genome shotgun (WGS) entry which is preliminary data.</text>
</comment>
<gene>
    <name evidence="2" type="ORF">T190115A13A_80182</name>
</gene>
<sequence>MRKLLFMAGTAALVACSTSKDTASTENPINVDYSAKYAETITAKDLGKHLFVYASDEFEGRDTGEPGQKKAVNYLKDFYISQGITSPLGGSDYFQEIPSAYLSNNRRGMTIKDSENVVAFIKGTEKPDEIVVISAHLDHEGVKNGKIYNGADDDGSGTVAILEIAEAFKKASDAGKGPKRSILFLHVTGEEKGLLGSKYYTENPIFPLANTVTDLNIDMIGRIDERHKGNPNYIYLIGSDKLSTELHNLSETINTKYTNINLDYKYNDDNDPNRFYYRSDHYNFAKHNIPIIFYFNGTHADYHQPSDTPDKINYELLELRTRLVFHTAWEVANRANRIKLD</sequence>
<name>A0ABM9PS17_9FLAO</name>
<evidence type="ECO:0000313" key="3">
    <source>
        <dbReference type="Proteomes" id="UP001497602"/>
    </source>
</evidence>
<evidence type="ECO:0000259" key="1">
    <source>
        <dbReference type="Pfam" id="PF04389"/>
    </source>
</evidence>